<dbReference type="InterPro" id="IPR015879">
    <property type="entry name" value="Ring_hydroxy_dOase_asu_C_dom"/>
</dbReference>
<feature type="domain" description="Rieske" evidence="10">
    <location>
        <begin position="54"/>
        <end position="165"/>
    </location>
</feature>
<keyword evidence="5" id="KW-0223">Dioxygenase</keyword>
<dbReference type="InterPro" id="IPR036922">
    <property type="entry name" value="Rieske_2Fe-2S_sf"/>
</dbReference>
<evidence type="ECO:0000256" key="9">
    <source>
        <dbReference type="ARBA" id="ARBA00023027"/>
    </source>
</evidence>
<proteinExistence type="inferred from homology"/>
<keyword evidence="4" id="KW-0058">Aromatic hydrocarbons catabolism</keyword>
<dbReference type="Gene3D" id="3.90.380.10">
    <property type="entry name" value="Naphthalene 1,2-dioxygenase Alpha Subunit, Chain A, domain 1"/>
    <property type="match status" value="1"/>
</dbReference>
<sequence length="471" mass="52750">MKETRMLSPTPLTLSDGTKVIDLVNVNTREVQMRALSDPELYELEMERIFGKVWVFLGHESEIPNSGDFITRDMGSDSVLVTRDKSGEVHVLLNLCTHRGMRVSTLDAGNTQIHTCIYHGWAFRPNGAFLGAPVEKETMHGKMMSKEQLGLKKARVTLYGGLIFATWNIDGPSFEEFLGDAKWYYDILFKRTDKGMEVLGPPQRFTVRANWKAAGEQSAADGYHTLTLHRWLGEVGNYSKKGEGEGSGGDLSPEMYGVEVSSPHGHALRCIDLGRKIRRMTGLDPDVLSVDEKLNALPPAGMTKEMVEQLKRNLTPEQLQVQTSMPPQVGGIFPNVLFGFVYIPQADGSVVGSMTMHAYVPKGPDKLEFVNWIFTEKDAPQELRDKMLRQTIQLFGTSGMVEQDDSDTWPHMTLASKGAQGKKMTLKYQAVYETGAPKGWPGPGIVNEGFTKDDTQWHWWLYWRQLMGDAV</sequence>
<dbReference type="Pfam" id="PF00848">
    <property type="entry name" value="Ring_hydroxyl_A"/>
    <property type="match status" value="1"/>
</dbReference>
<dbReference type="PANTHER" id="PTHR43756">
    <property type="entry name" value="CHOLINE MONOOXYGENASE, CHLOROPLASTIC"/>
    <property type="match status" value="1"/>
</dbReference>
<organism evidence="11 12">
    <name type="scientific">Comamonas testosteroni TK102</name>
    <dbReference type="NCBI Taxonomy" id="1392005"/>
    <lineage>
        <taxon>Bacteria</taxon>
        <taxon>Pseudomonadati</taxon>
        <taxon>Pseudomonadota</taxon>
        <taxon>Betaproteobacteria</taxon>
        <taxon>Burkholderiales</taxon>
        <taxon>Comamonadaceae</taxon>
        <taxon>Comamonas</taxon>
    </lineage>
</organism>
<dbReference type="PROSITE" id="PS00570">
    <property type="entry name" value="RING_HYDROXYL_ALPHA"/>
    <property type="match status" value="1"/>
</dbReference>
<keyword evidence="2" id="KW-0001">2Fe-2S</keyword>
<evidence type="ECO:0000313" key="12">
    <source>
        <dbReference type="Proteomes" id="UP000028782"/>
    </source>
</evidence>
<accession>A0A076PP24</accession>
<evidence type="ECO:0000256" key="1">
    <source>
        <dbReference type="ARBA" id="ARBA00008751"/>
    </source>
</evidence>
<dbReference type="AlphaFoldDB" id="A0A076PP24"/>
<evidence type="ECO:0000256" key="3">
    <source>
        <dbReference type="ARBA" id="ARBA00022723"/>
    </source>
</evidence>
<keyword evidence="7" id="KW-0408">Iron</keyword>
<dbReference type="InterPro" id="IPR017941">
    <property type="entry name" value="Rieske_2Fe-2S"/>
</dbReference>
<keyword evidence="6" id="KW-0560">Oxidoreductase</keyword>
<evidence type="ECO:0000256" key="7">
    <source>
        <dbReference type="ARBA" id="ARBA00023004"/>
    </source>
</evidence>
<dbReference type="Proteomes" id="UP000028782">
    <property type="component" value="Chromosome"/>
</dbReference>
<dbReference type="PRINTS" id="PR00090">
    <property type="entry name" value="RNGDIOXGNASE"/>
</dbReference>
<evidence type="ECO:0000256" key="6">
    <source>
        <dbReference type="ARBA" id="ARBA00023002"/>
    </source>
</evidence>
<dbReference type="GO" id="GO:0051537">
    <property type="term" value="F:2 iron, 2 sulfur cluster binding"/>
    <property type="evidence" value="ECO:0007669"/>
    <property type="project" value="UniProtKB-KW"/>
</dbReference>
<dbReference type="InterPro" id="IPR001663">
    <property type="entry name" value="Rng_hydr_dOase-A"/>
</dbReference>
<evidence type="ECO:0000259" key="10">
    <source>
        <dbReference type="PROSITE" id="PS51296"/>
    </source>
</evidence>
<dbReference type="InterPro" id="IPR043266">
    <property type="entry name" value="RHO_NdoB-like_C"/>
</dbReference>
<dbReference type="PANTHER" id="PTHR43756:SF1">
    <property type="entry name" value="3-PHENYLPROPIONATE_CINNAMIC ACID DIOXYGENASE SUBUNIT ALPHA"/>
    <property type="match status" value="1"/>
</dbReference>
<dbReference type="HOGENOM" id="CLU_026244_4_0_4"/>
<keyword evidence="8" id="KW-0411">Iron-sulfur</keyword>
<dbReference type="GO" id="GO:0051213">
    <property type="term" value="F:dioxygenase activity"/>
    <property type="evidence" value="ECO:0007669"/>
    <property type="project" value="UniProtKB-KW"/>
</dbReference>
<protein>
    <submittedName>
        <fullName evidence="11">(2Fe-2S)-binding protein</fullName>
    </submittedName>
</protein>
<evidence type="ECO:0000256" key="5">
    <source>
        <dbReference type="ARBA" id="ARBA00022964"/>
    </source>
</evidence>
<dbReference type="CDD" id="cd08881">
    <property type="entry name" value="RHO_alpha_C_NDO-like"/>
    <property type="match status" value="1"/>
</dbReference>
<keyword evidence="9" id="KW-0520">NAD</keyword>
<evidence type="ECO:0000313" key="11">
    <source>
        <dbReference type="EMBL" id="AIJ48539.1"/>
    </source>
</evidence>
<comment type="similarity">
    <text evidence="1">Belongs to the bacterial ring-hydroxylating dioxygenase alpha subunit family.</text>
</comment>
<dbReference type="InterPro" id="IPR015881">
    <property type="entry name" value="ARHD_Rieske_2Fe_2S"/>
</dbReference>
<dbReference type="Pfam" id="PF00355">
    <property type="entry name" value="Rieske"/>
    <property type="match status" value="1"/>
</dbReference>
<dbReference type="SUPFAM" id="SSF55961">
    <property type="entry name" value="Bet v1-like"/>
    <property type="match status" value="1"/>
</dbReference>
<dbReference type="SUPFAM" id="SSF50022">
    <property type="entry name" value="ISP domain"/>
    <property type="match status" value="1"/>
</dbReference>
<reference evidence="11 12" key="1">
    <citation type="journal article" date="2014" name="Genome Announc.">
        <title>Complete Genome Sequence of Polychlorinated Biphenyl Degrader Comamonas testosteroni TK102 (NBRC 109938).</title>
        <authorList>
            <person name="Fukuda K."/>
            <person name="Hosoyama A."/>
            <person name="Tsuchikane K."/>
            <person name="Ohji S."/>
            <person name="Yamazoe A."/>
            <person name="Fujita N."/>
            <person name="Shintani M."/>
            <person name="Kimbara K."/>
        </authorList>
    </citation>
    <scope>NUCLEOTIDE SEQUENCE [LARGE SCALE GENOMIC DNA]</scope>
    <source>
        <strain evidence="11">TK102</strain>
    </source>
</reference>
<evidence type="ECO:0000256" key="8">
    <source>
        <dbReference type="ARBA" id="ARBA00023014"/>
    </source>
</evidence>
<dbReference type="KEGG" id="ctes:O987_22265"/>
<dbReference type="Gene3D" id="2.102.10.10">
    <property type="entry name" value="Rieske [2Fe-2S] iron-sulphur domain"/>
    <property type="match status" value="1"/>
</dbReference>
<name>A0A076PP24_COMTE</name>
<dbReference type="GO" id="GO:0005506">
    <property type="term" value="F:iron ion binding"/>
    <property type="evidence" value="ECO:0007669"/>
    <property type="project" value="InterPro"/>
</dbReference>
<evidence type="ECO:0000256" key="4">
    <source>
        <dbReference type="ARBA" id="ARBA00022797"/>
    </source>
</evidence>
<evidence type="ECO:0000256" key="2">
    <source>
        <dbReference type="ARBA" id="ARBA00022714"/>
    </source>
</evidence>
<dbReference type="EMBL" id="CP006704">
    <property type="protein sequence ID" value="AIJ48539.1"/>
    <property type="molecule type" value="Genomic_DNA"/>
</dbReference>
<keyword evidence="3" id="KW-0479">Metal-binding</keyword>
<gene>
    <name evidence="11" type="ORF">O987_22265</name>
</gene>
<dbReference type="PROSITE" id="PS51296">
    <property type="entry name" value="RIESKE"/>
    <property type="match status" value="1"/>
</dbReference>